<protein>
    <submittedName>
        <fullName evidence="1">Uncharacterized protein</fullName>
    </submittedName>
</protein>
<proteinExistence type="predicted"/>
<dbReference type="Proteomes" id="UP000006230">
    <property type="component" value="Unassembled WGS sequence"/>
</dbReference>
<gene>
    <name evidence="1" type="ORF">R2601_03053</name>
</gene>
<keyword evidence="2" id="KW-1185">Reference proteome</keyword>
<reference evidence="1 2" key="1">
    <citation type="journal article" date="2010" name="J. Bacteriol.">
        <title>Genome sequences of Pelagibaca bermudensis HTCC2601T and Maritimibacter alkaliphilus HTCC2654T, the type strains of two marine Roseobacter genera.</title>
        <authorList>
            <person name="Thrash J.C."/>
            <person name="Cho J.C."/>
            <person name="Ferriera S."/>
            <person name="Johnson J."/>
            <person name="Vergin K.L."/>
            <person name="Giovannoni S.J."/>
        </authorList>
    </citation>
    <scope>NUCLEOTIDE SEQUENCE [LARGE SCALE GENOMIC DNA]</scope>
    <source>
        <strain evidence="2">DSM 26914 / JCM 13377 / KCTC 12554 / HTCC2601</strain>
    </source>
</reference>
<dbReference type="HOGENOM" id="CLU_3331246_0_0_5"/>
<evidence type="ECO:0000313" key="1">
    <source>
        <dbReference type="EMBL" id="EAU48517.1"/>
    </source>
</evidence>
<dbReference type="AlphaFoldDB" id="Q0FWN5"/>
<evidence type="ECO:0000313" key="2">
    <source>
        <dbReference type="Proteomes" id="UP000006230"/>
    </source>
</evidence>
<accession>Q0FWN5</accession>
<dbReference type="EMBL" id="AATQ01000001">
    <property type="protein sequence ID" value="EAU48517.1"/>
    <property type="molecule type" value="Genomic_DNA"/>
</dbReference>
<dbReference type="STRING" id="314265.R2601_03053"/>
<sequence length="38" mass="4275">MTSVEILVHATSVMCGEGSRSRIMGRRMLRNLDRSKPV</sequence>
<organism evidence="1 2">
    <name type="scientific">Salipiger bermudensis (strain DSM 26914 / JCM 13377 / KCTC 12554 / HTCC2601)</name>
    <name type="common">Pelagibaca bermudensis</name>
    <dbReference type="NCBI Taxonomy" id="314265"/>
    <lineage>
        <taxon>Bacteria</taxon>
        <taxon>Pseudomonadati</taxon>
        <taxon>Pseudomonadota</taxon>
        <taxon>Alphaproteobacteria</taxon>
        <taxon>Rhodobacterales</taxon>
        <taxon>Roseobacteraceae</taxon>
        <taxon>Salipiger</taxon>
    </lineage>
</organism>
<name>Q0FWN5_SALBH</name>
<comment type="caution">
    <text evidence="1">The sequence shown here is derived from an EMBL/GenBank/DDBJ whole genome shotgun (WGS) entry which is preliminary data.</text>
</comment>